<keyword evidence="2" id="KW-1185">Reference proteome</keyword>
<dbReference type="AlphaFoldDB" id="A0A1H6Z317"/>
<name>A0A1H6Z317_9MICO</name>
<accession>A0A1H6Z317</accession>
<organism evidence="1 2">
    <name type="scientific">Demequina mangrovi</name>
    <dbReference type="NCBI Taxonomy" id="1043493"/>
    <lineage>
        <taxon>Bacteria</taxon>
        <taxon>Bacillati</taxon>
        <taxon>Actinomycetota</taxon>
        <taxon>Actinomycetes</taxon>
        <taxon>Micrococcales</taxon>
        <taxon>Demequinaceae</taxon>
        <taxon>Demequina</taxon>
    </lineage>
</organism>
<dbReference type="OrthoDB" id="9998720at2"/>
<dbReference type="EMBL" id="FNZI01000004">
    <property type="protein sequence ID" value="SEJ46394.1"/>
    <property type="molecule type" value="Genomic_DNA"/>
</dbReference>
<protein>
    <submittedName>
        <fullName evidence="1">Uncharacterized protein</fullName>
    </submittedName>
</protein>
<sequence length="135" mass="14196">MRPLVAAMTAAALGAIPLTGCGLEVTICHDLEVTLAPAEVVAGESVEVTVETVRANCADRAVEPSYEEDEPVVLTLFERGSDLISSDVGVLLDEDGHGTATLETWTDMAPGEYVLYEGGFFEPVTERAALTVTAP</sequence>
<proteinExistence type="predicted"/>
<dbReference type="STRING" id="1043493.SAMN05421637_1873"/>
<evidence type="ECO:0000313" key="1">
    <source>
        <dbReference type="EMBL" id="SEJ46394.1"/>
    </source>
</evidence>
<reference evidence="2" key="1">
    <citation type="submission" date="2016-10" db="EMBL/GenBank/DDBJ databases">
        <authorList>
            <person name="Varghese N."/>
        </authorList>
    </citation>
    <scope>NUCLEOTIDE SEQUENCE [LARGE SCALE GENOMIC DNA]</scope>
    <source>
        <strain evidence="2">DSM 24868</strain>
    </source>
</reference>
<gene>
    <name evidence="1" type="ORF">SAMN05421637_1873</name>
</gene>
<dbReference type="Proteomes" id="UP000183315">
    <property type="component" value="Unassembled WGS sequence"/>
</dbReference>
<evidence type="ECO:0000313" key="2">
    <source>
        <dbReference type="Proteomes" id="UP000183315"/>
    </source>
</evidence>
<dbReference type="RefSeq" id="WP_143058968.1">
    <property type="nucleotide sequence ID" value="NZ_BBLU01000006.1"/>
</dbReference>